<accession>A0A9X0CGG2</accession>
<evidence type="ECO:0000313" key="3">
    <source>
        <dbReference type="Proteomes" id="UP001163046"/>
    </source>
</evidence>
<keyword evidence="3" id="KW-1185">Reference proteome</keyword>
<dbReference type="AlphaFoldDB" id="A0A9X0CGG2"/>
<dbReference type="EMBL" id="MU827778">
    <property type="protein sequence ID" value="KAJ7340401.1"/>
    <property type="molecule type" value="Genomic_DNA"/>
</dbReference>
<gene>
    <name evidence="2" type="ORF">OS493_003145</name>
</gene>
<proteinExistence type="predicted"/>
<evidence type="ECO:0000313" key="2">
    <source>
        <dbReference type="EMBL" id="KAJ7340401.1"/>
    </source>
</evidence>
<reference evidence="2" key="1">
    <citation type="submission" date="2023-01" db="EMBL/GenBank/DDBJ databases">
        <title>Genome assembly of the deep-sea coral Lophelia pertusa.</title>
        <authorList>
            <person name="Herrera S."/>
            <person name="Cordes E."/>
        </authorList>
    </citation>
    <scope>NUCLEOTIDE SEQUENCE</scope>
    <source>
        <strain evidence="2">USNM1676648</strain>
        <tissue evidence="2">Polyp</tissue>
    </source>
</reference>
<comment type="caution">
    <text evidence="2">The sequence shown here is derived from an EMBL/GenBank/DDBJ whole genome shotgun (WGS) entry which is preliminary data.</text>
</comment>
<protein>
    <submittedName>
        <fullName evidence="2">Uncharacterized protein</fullName>
    </submittedName>
</protein>
<dbReference type="Proteomes" id="UP001163046">
    <property type="component" value="Unassembled WGS sequence"/>
</dbReference>
<dbReference type="OrthoDB" id="5969119at2759"/>
<organism evidence="2 3">
    <name type="scientific">Desmophyllum pertusum</name>
    <dbReference type="NCBI Taxonomy" id="174260"/>
    <lineage>
        <taxon>Eukaryota</taxon>
        <taxon>Metazoa</taxon>
        <taxon>Cnidaria</taxon>
        <taxon>Anthozoa</taxon>
        <taxon>Hexacorallia</taxon>
        <taxon>Scleractinia</taxon>
        <taxon>Caryophylliina</taxon>
        <taxon>Caryophylliidae</taxon>
        <taxon>Desmophyllum</taxon>
    </lineage>
</organism>
<name>A0A9X0CGG2_9CNID</name>
<evidence type="ECO:0000256" key="1">
    <source>
        <dbReference type="SAM" id="MobiDB-lite"/>
    </source>
</evidence>
<sequence length="364" mass="41396">MYFRKREVANDLLASHSRGNLRLLGSNGFLVKGKAIDNHKSWQEISICSAKKKDEKEIGIIARSKKKSSKDIAVSKPFSPGLKVEIVNKTARQQEGNNSQINITSDAKLCSRELRSPQSGFRLLRNQRESKLYQNLCTKYEDEAQDGAESANFYIKRLEFPIQKRHVTKLRRQTSPDILPAVTSSENPQELTEKEKGKRIEDKMLWGDEACQQNMMGSARAYSAKVRDKKAMEIYGKRYSVGSVGKLKALHCALSRRSQSVDQTIEDEDYQKIDYEYLLKFKTVSRLSRIYDNSVIDAVAKENSMNAVETLSLPPVLGSKWKLKDRYVSELSFNPPTPVLREYTRISQARVVDFSDLALGSQVL</sequence>
<feature type="region of interest" description="Disordered" evidence="1">
    <location>
        <begin position="171"/>
        <end position="198"/>
    </location>
</feature>